<dbReference type="EMBL" id="CP050468">
    <property type="protein sequence ID" value="UTZ29795.1"/>
    <property type="molecule type" value="Genomic_DNA"/>
</dbReference>
<keyword evidence="7" id="KW-0808">Transferase</keyword>
<dbReference type="RefSeq" id="WP_010647225.1">
    <property type="nucleotide sequence ID" value="NZ_CP030789.1"/>
</dbReference>
<evidence type="ECO:0000313" key="7">
    <source>
        <dbReference type="EMBL" id="UTZ29795.1"/>
    </source>
</evidence>
<keyword evidence="4" id="KW-0238">DNA-binding</keyword>
<dbReference type="Proteomes" id="UP001058687">
    <property type="component" value="Chromosome 2"/>
</dbReference>
<dbReference type="GO" id="GO:0003700">
    <property type="term" value="F:DNA-binding transcription factor activity"/>
    <property type="evidence" value="ECO:0007669"/>
    <property type="project" value="InterPro"/>
</dbReference>
<dbReference type="InterPro" id="IPR051446">
    <property type="entry name" value="HTH_trans_reg/aminotransferase"/>
</dbReference>
<accession>A0AAE9N3B1</accession>
<keyword evidence="7" id="KW-0032">Aminotransferase</keyword>
<feature type="domain" description="HTH gntR-type" evidence="6">
    <location>
        <begin position="3"/>
        <end position="71"/>
    </location>
</feature>
<dbReference type="InterPro" id="IPR015424">
    <property type="entry name" value="PyrdxlP-dep_Trfase"/>
</dbReference>
<dbReference type="PANTHER" id="PTHR46577">
    <property type="entry name" value="HTH-TYPE TRANSCRIPTIONAL REGULATORY PROTEIN GABR"/>
    <property type="match status" value="1"/>
</dbReference>
<dbReference type="InterPro" id="IPR015421">
    <property type="entry name" value="PyrdxlP-dep_Trfase_major"/>
</dbReference>
<dbReference type="SUPFAM" id="SSF46785">
    <property type="entry name" value="Winged helix' DNA-binding domain"/>
    <property type="match status" value="1"/>
</dbReference>
<protein>
    <submittedName>
        <fullName evidence="7">PLP-dependent aminotransferase family protein</fullName>
    </submittedName>
</protein>
<keyword evidence="3" id="KW-0805">Transcription regulation</keyword>
<evidence type="ECO:0000259" key="6">
    <source>
        <dbReference type="PROSITE" id="PS50949"/>
    </source>
</evidence>
<dbReference type="Gene3D" id="1.10.10.10">
    <property type="entry name" value="Winged helix-like DNA-binding domain superfamily/Winged helix DNA-binding domain"/>
    <property type="match status" value="1"/>
</dbReference>
<sequence length="446" mass="49392">MSNAKFVKIAKVIESRIETGEYQPNSKLPTHRVLADELKTTPATVAKAYSLLAKKGKIESYVGRGTYVSEKSGLGKAIQAPEHSDSYNFSILQPCLHKNVDSLQRAYQSTAMTITSELIGYVEHSGHEIHRQAGATWAEHYGLEGGNANNTILTNGAQHALSLLIDAMTKPGDTIAVESLTYPGIFAIANLSQRNIVGVPMDAYGVSPDALDSVITIHKPKLVIILPSHQNPTGITMPEFRREELARVIRRHNIWLVEDDIYCFLDETPIPAISNYIPELSFHISALSKAISPAMRCGYIKAPDSQVALLNAYIRSTIWLPSPINFNAATHLIETGEAFDLANTQRSTAQERQLIAREIIPTIKCRSTGYHIWLPLPEQWKAEHLVQQAKHHNILVSSGSYFDVNGIEAGHIRLSLMKVNTEARLREGLNKLKSLMDSNVNTMLPF</sequence>
<dbReference type="Pfam" id="PF00392">
    <property type="entry name" value="GntR"/>
    <property type="match status" value="1"/>
</dbReference>
<dbReference type="GO" id="GO:0030170">
    <property type="term" value="F:pyridoxal phosphate binding"/>
    <property type="evidence" value="ECO:0007669"/>
    <property type="project" value="InterPro"/>
</dbReference>
<dbReference type="PANTHER" id="PTHR46577:SF1">
    <property type="entry name" value="HTH-TYPE TRANSCRIPTIONAL REGULATORY PROTEIN GABR"/>
    <property type="match status" value="1"/>
</dbReference>
<dbReference type="InterPro" id="IPR004839">
    <property type="entry name" value="Aminotransferase_I/II_large"/>
</dbReference>
<dbReference type="InterPro" id="IPR036390">
    <property type="entry name" value="WH_DNA-bd_sf"/>
</dbReference>
<dbReference type="CDD" id="cd00609">
    <property type="entry name" value="AAT_like"/>
    <property type="match status" value="1"/>
</dbReference>
<dbReference type="CDD" id="cd07377">
    <property type="entry name" value="WHTH_GntR"/>
    <property type="match status" value="1"/>
</dbReference>
<reference evidence="7" key="1">
    <citation type="submission" date="2020-03" db="EMBL/GenBank/DDBJ databases">
        <title>Five strains of Vibrio campbellii isolated from Mariana Trench.</title>
        <authorList>
            <person name="Liang J."/>
            <person name="Zhang X.-H."/>
        </authorList>
    </citation>
    <scope>NUCLEOTIDE SEQUENCE</scope>
    <source>
        <strain evidence="7">LJC014</strain>
    </source>
</reference>
<evidence type="ECO:0000256" key="1">
    <source>
        <dbReference type="ARBA" id="ARBA00005384"/>
    </source>
</evidence>
<dbReference type="GO" id="GO:0003677">
    <property type="term" value="F:DNA binding"/>
    <property type="evidence" value="ECO:0007669"/>
    <property type="project" value="UniProtKB-KW"/>
</dbReference>
<keyword evidence="5" id="KW-0804">Transcription</keyword>
<evidence type="ECO:0000313" key="8">
    <source>
        <dbReference type="Proteomes" id="UP001058687"/>
    </source>
</evidence>
<evidence type="ECO:0000256" key="3">
    <source>
        <dbReference type="ARBA" id="ARBA00023015"/>
    </source>
</evidence>
<organism evidence="7 8">
    <name type="scientific">Vibrio campbellii</name>
    <dbReference type="NCBI Taxonomy" id="680"/>
    <lineage>
        <taxon>Bacteria</taxon>
        <taxon>Pseudomonadati</taxon>
        <taxon>Pseudomonadota</taxon>
        <taxon>Gammaproteobacteria</taxon>
        <taxon>Vibrionales</taxon>
        <taxon>Vibrionaceae</taxon>
        <taxon>Vibrio</taxon>
    </lineage>
</organism>
<dbReference type="SUPFAM" id="SSF53383">
    <property type="entry name" value="PLP-dependent transferases"/>
    <property type="match status" value="1"/>
</dbReference>
<name>A0AAE9N3B1_9VIBR</name>
<proteinExistence type="inferred from homology"/>
<dbReference type="PROSITE" id="PS50949">
    <property type="entry name" value="HTH_GNTR"/>
    <property type="match status" value="1"/>
</dbReference>
<evidence type="ECO:0000256" key="2">
    <source>
        <dbReference type="ARBA" id="ARBA00022898"/>
    </source>
</evidence>
<dbReference type="Pfam" id="PF00155">
    <property type="entry name" value="Aminotran_1_2"/>
    <property type="match status" value="1"/>
</dbReference>
<gene>
    <name evidence="7" type="ORF">HB761_22295</name>
</gene>
<evidence type="ECO:0000256" key="4">
    <source>
        <dbReference type="ARBA" id="ARBA00023125"/>
    </source>
</evidence>
<keyword evidence="2" id="KW-0663">Pyridoxal phosphate</keyword>
<dbReference type="InterPro" id="IPR036388">
    <property type="entry name" value="WH-like_DNA-bd_sf"/>
</dbReference>
<dbReference type="Gene3D" id="3.40.640.10">
    <property type="entry name" value="Type I PLP-dependent aspartate aminotransferase-like (Major domain)"/>
    <property type="match status" value="1"/>
</dbReference>
<dbReference type="AlphaFoldDB" id="A0AAE9N3B1"/>
<dbReference type="GO" id="GO:0008483">
    <property type="term" value="F:transaminase activity"/>
    <property type="evidence" value="ECO:0007669"/>
    <property type="project" value="UniProtKB-KW"/>
</dbReference>
<dbReference type="SMART" id="SM00345">
    <property type="entry name" value="HTH_GNTR"/>
    <property type="match status" value="1"/>
</dbReference>
<comment type="similarity">
    <text evidence="1">In the C-terminal section; belongs to the class-I pyridoxal-phosphate-dependent aminotransferase family.</text>
</comment>
<dbReference type="Gene3D" id="3.90.1150.10">
    <property type="entry name" value="Aspartate Aminotransferase, domain 1"/>
    <property type="match status" value="1"/>
</dbReference>
<evidence type="ECO:0000256" key="5">
    <source>
        <dbReference type="ARBA" id="ARBA00023163"/>
    </source>
</evidence>
<dbReference type="InterPro" id="IPR015422">
    <property type="entry name" value="PyrdxlP-dep_Trfase_small"/>
</dbReference>
<dbReference type="InterPro" id="IPR000524">
    <property type="entry name" value="Tscrpt_reg_HTH_GntR"/>
</dbReference>